<comment type="caution">
    <text evidence="13">The sequence shown here is derived from an EMBL/GenBank/DDBJ whole genome shotgun (WGS) entry which is preliminary data.</text>
</comment>
<feature type="region of interest" description="Disordered" evidence="12">
    <location>
        <begin position="108"/>
        <end position="142"/>
    </location>
</feature>
<dbReference type="Pfam" id="PF02050">
    <property type="entry name" value="FliJ"/>
    <property type="match status" value="1"/>
</dbReference>
<evidence type="ECO:0000256" key="4">
    <source>
        <dbReference type="ARBA" id="ARBA00022448"/>
    </source>
</evidence>
<protein>
    <recommendedName>
        <fullName evidence="3">Flagellar FliJ protein</fullName>
    </recommendedName>
</protein>
<keyword evidence="4" id="KW-0813">Transport</keyword>
<accession>A0ABX0JL70</accession>
<dbReference type="InterPro" id="IPR012823">
    <property type="entry name" value="Flagell_FliJ"/>
</dbReference>
<keyword evidence="9" id="KW-0472">Membrane</keyword>
<comment type="subcellular location">
    <subcellularLocation>
        <location evidence="1">Cell membrane</location>
        <topology evidence="1">Peripheral membrane protein</topology>
        <orientation evidence="1">Cytoplasmic side</orientation>
    </subcellularLocation>
</comment>
<dbReference type="InterPro" id="IPR053716">
    <property type="entry name" value="Flag_assembly_chemotaxis_eff"/>
</dbReference>
<feature type="compositionally biased region" description="Basic and acidic residues" evidence="12">
    <location>
        <begin position="133"/>
        <end position="142"/>
    </location>
</feature>
<name>A0ABX0JL70_9PROT</name>
<evidence type="ECO:0000313" key="13">
    <source>
        <dbReference type="EMBL" id="NHN84101.1"/>
    </source>
</evidence>
<evidence type="ECO:0000256" key="7">
    <source>
        <dbReference type="ARBA" id="ARBA00022795"/>
    </source>
</evidence>
<evidence type="ECO:0000256" key="9">
    <source>
        <dbReference type="ARBA" id="ARBA00023136"/>
    </source>
</evidence>
<evidence type="ECO:0000256" key="3">
    <source>
        <dbReference type="ARBA" id="ARBA00020392"/>
    </source>
</evidence>
<keyword evidence="14" id="KW-1185">Reference proteome</keyword>
<dbReference type="Proteomes" id="UP000635278">
    <property type="component" value="Unassembled WGS sequence"/>
</dbReference>
<evidence type="ECO:0000256" key="5">
    <source>
        <dbReference type="ARBA" id="ARBA00022475"/>
    </source>
</evidence>
<proteinExistence type="inferred from homology"/>
<dbReference type="Gene3D" id="1.10.287.1700">
    <property type="match status" value="1"/>
</dbReference>
<evidence type="ECO:0000256" key="1">
    <source>
        <dbReference type="ARBA" id="ARBA00004413"/>
    </source>
</evidence>
<organism evidence="13 14">
    <name type="scientific">Acetobacter musti</name>
    <dbReference type="NCBI Taxonomy" id="864732"/>
    <lineage>
        <taxon>Bacteria</taxon>
        <taxon>Pseudomonadati</taxon>
        <taxon>Pseudomonadota</taxon>
        <taxon>Alphaproteobacteria</taxon>
        <taxon>Acetobacterales</taxon>
        <taxon>Acetobacteraceae</taxon>
        <taxon>Acetobacter</taxon>
    </lineage>
</organism>
<gene>
    <name evidence="13" type="ORF">GOB93_05515</name>
</gene>
<keyword evidence="11" id="KW-0175">Coiled coil</keyword>
<sequence length="142" mass="15859">MPRTPLDSLLRLRRQELDEAKRLLSEALAQAMTAAEAVKTAEQNMVSERDIALDLSADDRTVEAYSRWLPIGRAALDRARALEQDAASGVQASRTRVNMARSALEVAEKLAESRAREAQARADRQEQNMIDDLSARRSHDTE</sequence>
<evidence type="ECO:0000256" key="8">
    <source>
        <dbReference type="ARBA" id="ARBA00022927"/>
    </source>
</evidence>
<evidence type="ECO:0000256" key="2">
    <source>
        <dbReference type="ARBA" id="ARBA00010004"/>
    </source>
</evidence>
<evidence type="ECO:0000256" key="11">
    <source>
        <dbReference type="SAM" id="Coils"/>
    </source>
</evidence>
<keyword evidence="5" id="KW-1003">Cell membrane</keyword>
<evidence type="ECO:0000256" key="6">
    <source>
        <dbReference type="ARBA" id="ARBA00022500"/>
    </source>
</evidence>
<dbReference type="RefSeq" id="WP_173582486.1">
    <property type="nucleotide sequence ID" value="NZ_WOTB01000005.1"/>
</dbReference>
<feature type="coiled-coil region" evidence="11">
    <location>
        <begin position="6"/>
        <end position="44"/>
    </location>
</feature>
<reference evidence="13 14" key="1">
    <citation type="journal article" date="2020" name="Int. J. Syst. Evol. Microbiol.">
        <title>Novel acetic acid bacteria from cider fermentations: Acetobacter conturbans sp. nov. and Acetobacter fallax sp. nov.</title>
        <authorList>
            <person name="Sombolestani A.S."/>
            <person name="Cleenwerck I."/>
            <person name="Cnockaert M."/>
            <person name="Borremans W."/>
            <person name="Wieme A.D."/>
            <person name="De Vuyst L."/>
            <person name="Vandamme P."/>
        </authorList>
    </citation>
    <scope>NUCLEOTIDE SEQUENCE [LARGE SCALE GENOMIC DNA]</scope>
    <source>
        <strain evidence="13 14">LMG 30640</strain>
    </source>
</reference>
<feature type="compositionally biased region" description="Basic and acidic residues" evidence="12">
    <location>
        <begin position="108"/>
        <end position="126"/>
    </location>
</feature>
<comment type="similarity">
    <text evidence="2">Belongs to the FliJ family.</text>
</comment>
<dbReference type="EMBL" id="WOTB01000005">
    <property type="protein sequence ID" value="NHN84101.1"/>
    <property type="molecule type" value="Genomic_DNA"/>
</dbReference>
<evidence type="ECO:0000313" key="14">
    <source>
        <dbReference type="Proteomes" id="UP000635278"/>
    </source>
</evidence>
<keyword evidence="8" id="KW-0653">Protein transport</keyword>
<keyword evidence="6" id="KW-0145">Chemotaxis</keyword>
<keyword evidence="7" id="KW-1005">Bacterial flagellum biogenesis</keyword>
<keyword evidence="10" id="KW-1006">Bacterial flagellum protein export</keyword>
<evidence type="ECO:0000256" key="12">
    <source>
        <dbReference type="SAM" id="MobiDB-lite"/>
    </source>
</evidence>
<evidence type="ECO:0000256" key="10">
    <source>
        <dbReference type="ARBA" id="ARBA00023225"/>
    </source>
</evidence>